<feature type="region of interest" description="Disordered" evidence="1">
    <location>
        <begin position="1"/>
        <end position="23"/>
    </location>
</feature>
<organism evidence="2 3">
    <name type="scientific">Burkholderia ambifaria IOP40-10</name>
    <dbReference type="NCBI Taxonomy" id="396596"/>
    <lineage>
        <taxon>Bacteria</taxon>
        <taxon>Pseudomonadati</taxon>
        <taxon>Pseudomonadota</taxon>
        <taxon>Betaproteobacteria</taxon>
        <taxon>Burkholderiales</taxon>
        <taxon>Burkholderiaceae</taxon>
        <taxon>Burkholderia</taxon>
        <taxon>Burkholderia cepacia complex</taxon>
    </lineage>
</organism>
<name>B1FRL6_9BURK</name>
<evidence type="ECO:0000256" key="1">
    <source>
        <dbReference type="SAM" id="MobiDB-lite"/>
    </source>
</evidence>
<accession>B1FRL6</accession>
<dbReference type="AlphaFoldDB" id="B1FRL6"/>
<feature type="region of interest" description="Disordered" evidence="1">
    <location>
        <begin position="58"/>
        <end position="123"/>
    </location>
</feature>
<evidence type="ECO:0000313" key="2">
    <source>
        <dbReference type="EMBL" id="EDS99805.1"/>
    </source>
</evidence>
<evidence type="ECO:0000313" key="3">
    <source>
        <dbReference type="Proteomes" id="UP000005463"/>
    </source>
</evidence>
<dbReference type="PATRIC" id="fig|396596.7.peg.408"/>
<reference evidence="2 3" key="1">
    <citation type="submission" date="2008-03" db="EMBL/GenBank/DDBJ databases">
        <title>Sequencing of the draft genome and assembly of Burkholderia ambifaria IOP40-10.</title>
        <authorList>
            <consortium name="US DOE Joint Genome Institute (JGI-PGF)"/>
            <person name="Copeland A."/>
            <person name="Lucas S."/>
            <person name="Lapidus A."/>
            <person name="Glavina del Rio T."/>
            <person name="Dalin E."/>
            <person name="Tice H."/>
            <person name="Bruce D."/>
            <person name="Goodwin L."/>
            <person name="Pitluck S."/>
            <person name="Larimer F."/>
            <person name="Land M.L."/>
            <person name="Hauser L."/>
            <person name="Tiedje J."/>
            <person name="Richardson P."/>
        </authorList>
    </citation>
    <scope>NUCLEOTIDE SEQUENCE [LARGE SCALE GENOMIC DNA]</scope>
    <source>
        <strain evidence="2 3">IOP40-10</strain>
    </source>
</reference>
<proteinExistence type="predicted"/>
<feature type="compositionally biased region" description="Basic residues" evidence="1">
    <location>
        <begin position="1"/>
        <end position="10"/>
    </location>
</feature>
<feature type="compositionally biased region" description="Basic and acidic residues" evidence="1">
    <location>
        <begin position="111"/>
        <end position="123"/>
    </location>
</feature>
<dbReference type="EMBL" id="ABLC01000430">
    <property type="protein sequence ID" value="EDS99805.1"/>
    <property type="molecule type" value="Genomic_DNA"/>
</dbReference>
<dbReference type="Proteomes" id="UP000005463">
    <property type="component" value="Unassembled WGS sequence"/>
</dbReference>
<comment type="caution">
    <text evidence="2">The sequence shown here is derived from an EMBL/GenBank/DDBJ whole genome shotgun (WGS) entry which is preliminary data.</text>
</comment>
<gene>
    <name evidence="2" type="ORF">BamIOP4010DRAFT_6679</name>
</gene>
<feature type="compositionally biased region" description="Basic and acidic residues" evidence="1">
    <location>
        <begin position="94"/>
        <end position="103"/>
    </location>
</feature>
<sequence>MHRRPAHSSRSRPATQAPDEFAQGNQVVKARQFICTAIVLALISPIAHADMSEVKQDIKRDSKEAAHKTGEAARSFGHATASAAKTVGHGIAHVSREGWDATKRTTKRIFHKNDSGEGAQKSD</sequence>
<protein>
    <submittedName>
        <fullName evidence="2">Uncharacterized protein</fullName>
    </submittedName>
</protein>
<feature type="compositionally biased region" description="Basic and acidic residues" evidence="1">
    <location>
        <begin position="58"/>
        <end position="71"/>
    </location>
</feature>